<dbReference type="InterPro" id="IPR000504">
    <property type="entry name" value="RRM_dom"/>
</dbReference>
<evidence type="ECO:0000256" key="1">
    <source>
        <dbReference type="ARBA" id="ARBA00004123"/>
    </source>
</evidence>
<evidence type="ECO:0000313" key="8">
    <source>
        <dbReference type="EMBL" id="GAQ43112.1"/>
    </source>
</evidence>
<dbReference type="SMART" id="SM00360">
    <property type="entry name" value="RRM"/>
    <property type="match status" value="1"/>
</dbReference>
<protein>
    <recommendedName>
        <fullName evidence="7">RRM domain-containing protein</fullName>
    </recommendedName>
</protein>
<gene>
    <name evidence="8" type="ORF">ABL_05773</name>
</gene>
<dbReference type="CDD" id="cd12365">
    <property type="entry name" value="RRM_RNPS1"/>
    <property type="match status" value="1"/>
</dbReference>
<dbReference type="InterPro" id="IPR012677">
    <property type="entry name" value="Nucleotide-bd_a/b_plait_sf"/>
</dbReference>
<dbReference type="VEuPathDB" id="FungiDB:M747DRAFT_336752"/>
<dbReference type="PANTHER" id="PTHR15481:SF0">
    <property type="entry name" value="LD23870P-RELATED"/>
    <property type="match status" value="1"/>
</dbReference>
<dbReference type="Pfam" id="PF00076">
    <property type="entry name" value="RRM_1"/>
    <property type="match status" value="1"/>
</dbReference>
<dbReference type="EMBL" id="BCMY01000008">
    <property type="protein sequence ID" value="GAQ43112.1"/>
    <property type="molecule type" value="Genomic_DNA"/>
</dbReference>
<feature type="domain" description="RRM" evidence="7">
    <location>
        <begin position="171"/>
        <end position="249"/>
    </location>
</feature>
<sequence>MTQQGANYSATFDPSWVTPLHTNQTFDASRSLDISLTQTYFLLQSVQLALGGFLESSLHQVDPVGCQKNTLGAALVAVCHPRNLIGPHPCSVLCPLAQNRDSTPHPGGVLWSVVLFAAMVTVPEAGRVHRRTTERYPVVEAEAEAQRPDVTERKTSAGPRVPLPMLQEAQRSIVIEKLTKNVTESHLREIFGGFGDIQSLDLPMNKAFMTNRGTAYILYHDPADAEAAIAHMHEAQLDGATLNFNIAEQALAAQDMAADPRRIVALQGHRHRLGNIAVLGIWKDMTSIGLALCRAPGRHAALDPFLQNPVQLHHRQGGHTRVWTAPNVAVAVARATAAMAIAVAAIGNGARA</sequence>
<dbReference type="GO" id="GO:0061574">
    <property type="term" value="C:ASAP complex"/>
    <property type="evidence" value="ECO:0007669"/>
    <property type="project" value="TreeGrafter"/>
</dbReference>
<dbReference type="Gene3D" id="3.30.70.330">
    <property type="match status" value="1"/>
</dbReference>
<keyword evidence="2" id="KW-0507">mRNA processing</keyword>
<dbReference type="InterPro" id="IPR034201">
    <property type="entry name" value="RNPS1_RRM"/>
</dbReference>
<evidence type="ECO:0000256" key="5">
    <source>
        <dbReference type="ARBA" id="ARBA00023242"/>
    </source>
</evidence>
<comment type="caution">
    <text evidence="8">The sequence shown here is derived from an EMBL/GenBank/DDBJ whole genome shotgun (WGS) entry which is preliminary data.</text>
</comment>
<dbReference type="VEuPathDB" id="FungiDB:An14g00030"/>
<dbReference type="VEuPathDB" id="FungiDB:ASPNIDRAFT2_1141400"/>
<dbReference type="Proteomes" id="UP000068243">
    <property type="component" value="Unassembled WGS sequence"/>
</dbReference>
<dbReference type="GO" id="GO:0003723">
    <property type="term" value="F:RNA binding"/>
    <property type="evidence" value="ECO:0007669"/>
    <property type="project" value="UniProtKB-UniRule"/>
</dbReference>
<evidence type="ECO:0000313" key="9">
    <source>
        <dbReference type="Proteomes" id="UP000068243"/>
    </source>
</evidence>
<reference evidence="9" key="1">
    <citation type="journal article" date="2016" name="Genome Announc.">
        <title>Draft genome sequence of Aspergillus niger strain An76.</title>
        <authorList>
            <person name="Gong W."/>
            <person name="Cheng Z."/>
            <person name="Zhang H."/>
            <person name="Liu L."/>
            <person name="Gao P."/>
            <person name="Wang L."/>
        </authorList>
    </citation>
    <scope>NUCLEOTIDE SEQUENCE [LARGE SCALE GENOMIC DNA]</scope>
    <source>
        <strain evidence="9">An76</strain>
    </source>
</reference>
<keyword evidence="3 6" id="KW-0694">RNA-binding</keyword>
<accession>A0A100IKW1</accession>
<dbReference type="GO" id="GO:0005737">
    <property type="term" value="C:cytoplasm"/>
    <property type="evidence" value="ECO:0007669"/>
    <property type="project" value="TreeGrafter"/>
</dbReference>
<evidence type="ECO:0000256" key="2">
    <source>
        <dbReference type="ARBA" id="ARBA00022664"/>
    </source>
</evidence>
<name>A0A100IKW1_ASPNG</name>
<dbReference type="AlphaFoldDB" id="A0A100IKW1"/>
<dbReference type="OrthoDB" id="252020at2759"/>
<evidence type="ECO:0000259" key="7">
    <source>
        <dbReference type="PROSITE" id="PS50102"/>
    </source>
</evidence>
<organism evidence="8 9">
    <name type="scientific">Aspergillus niger</name>
    <dbReference type="NCBI Taxonomy" id="5061"/>
    <lineage>
        <taxon>Eukaryota</taxon>
        <taxon>Fungi</taxon>
        <taxon>Dikarya</taxon>
        <taxon>Ascomycota</taxon>
        <taxon>Pezizomycotina</taxon>
        <taxon>Eurotiomycetes</taxon>
        <taxon>Eurotiomycetidae</taxon>
        <taxon>Eurotiales</taxon>
        <taxon>Aspergillaceae</taxon>
        <taxon>Aspergillus</taxon>
        <taxon>Aspergillus subgen. Circumdati</taxon>
    </lineage>
</organism>
<keyword evidence="4" id="KW-0508">mRNA splicing</keyword>
<keyword evidence="5" id="KW-0539">Nucleus</keyword>
<dbReference type="GO" id="GO:0005654">
    <property type="term" value="C:nucleoplasm"/>
    <property type="evidence" value="ECO:0007669"/>
    <property type="project" value="TreeGrafter"/>
</dbReference>
<dbReference type="VEuPathDB" id="FungiDB:ATCC64974_50"/>
<dbReference type="PANTHER" id="PTHR15481">
    <property type="entry name" value="RIBONUCLEIC ACID BINDING PROTEIN S1"/>
    <property type="match status" value="1"/>
</dbReference>
<comment type="subcellular location">
    <subcellularLocation>
        <location evidence="1">Nucleus</location>
    </subcellularLocation>
</comment>
<dbReference type="SUPFAM" id="SSF54928">
    <property type="entry name" value="RNA-binding domain, RBD"/>
    <property type="match status" value="1"/>
</dbReference>
<dbReference type="GO" id="GO:0000398">
    <property type="term" value="P:mRNA splicing, via spliceosome"/>
    <property type="evidence" value="ECO:0007669"/>
    <property type="project" value="TreeGrafter"/>
</dbReference>
<evidence type="ECO:0000256" key="6">
    <source>
        <dbReference type="PROSITE-ProRule" id="PRU00176"/>
    </source>
</evidence>
<evidence type="ECO:0000256" key="4">
    <source>
        <dbReference type="ARBA" id="ARBA00023187"/>
    </source>
</evidence>
<dbReference type="InterPro" id="IPR035979">
    <property type="entry name" value="RBD_domain_sf"/>
</dbReference>
<evidence type="ECO:0000256" key="3">
    <source>
        <dbReference type="ARBA" id="ARBA00022884"/>
    </source>
</evidence>
<dbReference type="PROSITE" id="PS50102">
    <property type="entry name" value="RRM"/>
    <property type="match status" value="1"/>
</dbReference>
<proteinExistence type="predicted"/>